<evidence type="ECO:0000256" key="1">
    <source>
        <dbReference type="ARBA" id="ARBA00004123"/>
    </source>
</evidence>
<feature type="compositionally biased region" description="Low complexity" evidence="14">
    <location>
        <begin position="756"/>
        <end position="770"/>
    </location>
</feature>
<dbReference type="FunFam" id="3.30.1430.10:FF:000001">
    <property type="entry name" value="60S ribosomal protein L3"/>
    <property type="match status" value="1"/>
</dbReference>
<comment type="subcellular location">
    <subcellularLocation>
        <location evidence="1">Nucleus</location>
    </subcellularLocation>
</comment>
<dbReference type="PANTHER" id="PTHR11363">
    <property type="entry name" value="60S RIBOSOMAL PROTEIN L3-RELATED"/>
    <property type="match status" value="1"/>
</dbReference>
<sequence>MAHPQPSPPGAVPPHHGHLAAHPQVNGHLPLQSQGQKAPQLTVAQRIAQLNEQVWIGIGSVTEAMGDLDGAMSAYEQALRHNQWSIPAMQAISSILRTKEQFPKAIEYLQNILKLDPQSGETWGSLGHCHLMMDNLQEAYTSYQQALYHLRDPKEPKLWYGIGILYDRYGSLEHAEEAFSQVMRMQPDFEKANEIYFRLGIIYKQQQKFSQSLECFKYIVNDPPRPLTEEDIWFQIGHVHEQQKDFDAAQAAYRRVLDRDPNHAKVLQQLGWLYHQQSNSYSSQEKAIEYLEKSVSADNSDAQSWYLLGRCYMSQAKYPKAYEAYQQAVYRDGRNPTFWCSIGVLYYQINQYRDALDAYSRAIRLNPYISEVWYDLGTLYESCNNQTADALDAYGRAADLDPNNVHIKARLQLLQSGQTSGANPTSAPVPQDVHPQAYQAPGVGAPPGPQWGAPAPTGGPPPQPPAPPRQIADWNRGINDIQAQAPQPANPFDHRDGVRAPPSLPQQSPRQEPARAYPDPARGQPIGRSPKLNNVSGPNAYPAHTLPQLAAPPPQPHDRAGPGAAAYPPSARGPPPPNAAPAVPGGPNGAPTPGATLAPYGRPFTPPTEIRPIRDDRPSSPGSTYPHQQYHHGPSVPLPSATAASIAGGAPAPASALSAAEAAAREREERPASAMKRGRDWEGDAGPSKKIANEESRARLDDQMTRRVTPPTHMSSPGEMHRRSSSEARREEQRRANENYHPSEAAHHPPTLPSIQHMQPQPSGSSMPPMADGPAPTSNGAPSGPPSAQALVKEEPRKEQPPLHEPAARKMDVDEDYDDDGDDDKRAGPAPKGSPHGSGVGNPASNGVTGSTKRLGTVRLTIPFEIDFDRYCSLAYLPRKRAARHRGKVKSFPKDDPKKPVHLTASMGYKAGMTTIVRDLDRPGAKMHKKEVVEAVTVIETPPLVAVGVVGYIETPRGLRSLTTVWAEHLSDELKRRFYKNWYKSKKKAFTKYAKKHAESTGASVTRELERIKKYCTVVRVLAHTQIRKTPLKQKKAHLMEIQVNGGSIPEKVDFAHNLFEKTIDIDSIFEQDEVIDVIAVTKGHGFQGVTSRWGTKKLPRKTHKGLRKVACIGAWHPSHVQWTVARAGQMGYHHRTSCNHKIYRVGKGSDEGNASTEFDISKKQITPLGGFVRYGEVKNDFLILKGSVPGVKKRVMTLRKTLYPQTSRRATEKVDLKWIDTSSKFGHGAYQTPAEKRAFLGTLKKDLVTSA</sequence>
<dbReference type="FunFam" id="1.25.40.10:FF:000078">
    <property type="entry name" value="Transcriptional corepressor Cyc8"/>
    <property type="match status" value="1"/>
</dbReference>
<evidence type="ECO:0000256" key="7">
    <source>
        <dbReference type="ARBA" id="ARBA00023015"/>
    </source>
</evidence>
<dbReference type="InterPro" id="IPR011990">
    <property type="entry name" value="TPR-like_helical_dom_sf"/>
</dbReference>
<dbReference type="Proteomes" id="UP000018001">
    <property type="component" value="Unassembled WGS sequence"/>
</dbReference>
<feature type="compositionally biased region" description="Pro residues" evidence="14">
    <location>
        <begin position="1"/>
        <end position="12"/>
    </location>
</feature>
<feature type="repeat" description="TPR" evidence="12">
    <location>
        <begin position="336"/>
        <end position="369"/>
    </location>
</feature>
<feature type="repeat" description="TPR" evidence="12">
    <location>
        <begin position="86"/>
        <end position="119"/>
    </location>
</feature>
<dbReference type="GO" id="GO:0005634">
    <property type="term" value="C:nucleus"/>
    <property type="evidence" value="ECO:0007669"/>
    <property type="project" value="UniProtKB-SubCell"/>
</dbReference>
<feature type="compositionally biased region" description="Basic and acidic residues" evidence="14">
    <location>
        <begin position="691"/>
        <end position="705"/>
    </location>
</feature>
<feature type="compositionally biased region" description="Acidic residues" evidence="14">
    <location>
        <begin position="813"/>
        <end position="822"/>
    </location>
</feature>
<gene>
    <name evidence="15" type="ORF">PVAR5_3151</name>
</gene>
<evidence type="ECO:0000256" key="13">
    <source>
        <dbReference type="RuleBase" id="RU003905"/>
    </source>
</evidence>
<evidence type="ECO:0000256" key="10">
    <source>
        <dbReference type="ARBA" id="ARBA00023274"/>
    </source>
</evidence>
<dbReference type="PROSITE" id="PS00474">
    <property type="entry name" value="RIBOSOMAL_L3"/>
    <property type="match status" value="1"/>
</dbReference>
<feature type="compositionally biased region" description="Low complexity" evidence="14">
    <location>
        <begin position="639"/>
        <end position="662"/>
    </location>
</feature>
<dbReference type="EMBL" id="BAUL01000094">
    <property type="protein sequence ID" value="GAD94525.1"/>
    <property type="molecule type" value="Genomic_DNA"/>
</dbReference>
<dbReference type="Pfam" id="PF13181">
    <property type="entry name" value="TPR_8"/>
    <property type="match status" value="1"/>
</dbReference>
<evidence type="ECO:0000256" key="9">
    <source>
        <dbReference type="ARBA" id="ARBA00023242"/>
    </source>
</evidence>
<keyword evidence="5 12" id="KW-0802">TPR repeat</keyword>
<keyword evidence="6 13" id="KW-0689">Ribosomal protein</keyword>
<dbReference type="GO" id="GO:0003735">
    <property type="term" value="F:structural constituent of ribosome"/>
    <property type="evidence" value="ECO:0007669"/>
    <property type="project" value="InterPro"/>
</dbReference>
<feature type="region of interest" description="Disordered" evidence="14">
    <location>
        <begin position="1"/>
        <end position="37"/>
    </location>
</feature>
<dbReference type="InterPro" id="IPR019734">
    <property type="entry name" value="TPR_rpt"/>
</dbReference>
<keyword evidence="4" id="KW-0677">Repeat</keyword>
<feature type="compositionally biased region" description="Basic and acidic residues" evidence="14">
    <location>
        <begin position="663"/>
        <end position="682"/>
    </location>
</feature>
<dbReference type="InterPro" id="IPR009000">
    <property type="entry name" value="Transl_B-barrel_sf"/>
</dbReference>
<comment type="caution">
    <text evidence="15">The sequence shown here is derived from an EMBL/GenBank/DDBJ whole genome shotgun (WGS) entry which is preliminary data.</text>
</comment>
<keyword evidence="9" id="KW-0539">Nucleus</keyword>
<keyword evidence="16" id="KW-1185">Reference proteome</keyword>
<feature type="compositionally biased region" description="Polar residues" evidence="14">
    <location>
        <begin position="417"/>
        <end position="428"/>
    </location>
</feature>
<evidence type="ECO:0000256" key="2">
    <source>
        <dbReference type="ARBA" id="ARBA00006540"/>
    </source>
</evidence>
<dbReference type="GO" id="GO:0006412">
    <property type="term" value="P:translation"/>
    <property type="evidence" value="ECO:0007669"/>
    <property type="project" value="InterPro"/>
</dbReference>
<keyword evidence="8" id="KW-0804">Transcription</keyword>
<dbReference type="eggNOG" id="KOG0746">
    <property type="taxonomic scope" value="Eukaryota"/>
</dbReference>
<dbReference type="PROSITE" id="PS50005">
    <property type="entry name" value="TPR"/>
    <property type="match status" value="7"/>
</dbReference>
<protein>
    <submittedName>
        <fullName evidence="15">Transcriptional corepressor Cyc8</fullName>
    </submittedName>
</protein>
<name>V5HXB8_BYSSN</name>
<keyword evidence="3" id="KW-0678">Repressor</keyword>
<dbReference type="FunFam" id="2.40.30.10:FF:000351">
    <property type="entry name" value="Ribosomal protein L3"/>
    <property type="match status" value="1"/>
</dbReference>
<dbReference type="Gene3D" id="3.30.1430.10">
    <property type="match status" value="1"/>
</dbReference>
<dbReference type="Gene3D" id="1.25.40.10">
    <property type="entry name" value="Tetratricopeptide repeat domain"/>
    <property type="match status" value="3"/>
</dbReference>
<dbReference type="GO" id="GO:0017053">
    <property type="term" value="C:transcription repressor complex"/>
    <property type="evidence" value="ECO:0007669"/>
    <property type="project" value="UniProtKB-ARBA"/>
</dbReference>
<dbReference type="Gene3D" id="4.10.960.10">
    <property type="entry name" value="Ribosomal protein L3, domain 3"/>
    <property type="match status" value="1"/>
</dbReference>
<dbReference type="Gene3D" id="2.40.30.10">
    <property type="entry name" value="Translation factors"/>
    <property type="match status" value="1"/>
</dbReference>
<feature type="repeat" description="TPR" evidence="12">
    <location>
        <begin position="302"/>
        <end position="335"/>
    </location>
</feature>
<accession>V5HXB8</accession>
<dbReference type="FunFam" id="1.25.40.10:FF:000282">
    <property type="entry name" value="Transcriptional corepressor Cyc8"/>
    <property type="match status" value="1"/>
</dbReference>
<evidence type="ECO:0000256" key="5">
    <source>
        <dbReference type="ARBA" id="ARBA00022803"/>
    </source>
</evidence>
<dbReference type="Pfam" id="PF12895">
    <property type="entry name" value="ANAPC3"/>
    <property type="match status" value="1"/>
</dbReference>
<evidence type="ECO:0000256" key="8">
    <source>
        <dbReference type="ARBA" id="ARBA00023163"/>
    </source>
</evidence>
<dbReference type="SMART" id="SM00028">
    <property type="entry name" value="TPR"/>
    <property type="match status" value="10"/>
</dbReference>
<dbReference type="Pfam" id="PF00297">
    <property type="entry name" value="Ribosomal_L3"/>
    <property type="match status" value="1"/>
</dbReference>
<dbReference type="AlphaFoldDB" id="V5HXB8"/>
<feature type="compositionally biased region" description="Pro residues" evidence="14">
    <location>
        <begin position="457"/>
        <end position="468"/>
    </location>
</feature>
<organism evidence="15 16">
    <name type="scientific">Byssochlamys spectabilis (strain No. 5 / NBRC 109023)</name>
    <name type="common">Paecilomyces variotii</name>
    <dbReference type="NCBI Taxonomy" id="1356009"/>
    <lineage>
        <taxon>Eukaryota</taxon>
        <taxon>Fungi</taxon>
        <taxon>Dikarya</taxon>
        <taxon>Ascomycota</taxon>
        <taxon>Pezizomycotina</taxon>
        <taxon>Eurotiomycetes</taxon>
        <taxon>Eurotiomycetidae</taxon>
        <taxon>Eurotiales</taxon>
        <taxon>Thermoascaceae</taxon>
        <taxon>Paecilomyces</taxon>
    </lineage>
</organism>
<dbReference type="PANTHER" id="PTHR11363:SF5">
    <property type="entry name" value="LARGE RIBOSOMAL SUBUNIT PROTEIN UL3"/>
    <property type="match status" value="1"/>
</dbReference>
<evidence type="ECO:0000256" key="6">
    <source>
        <dbReference type="ARBA" id="ARBA00022980"/>
    </source>
</evidence>
<dbReference type="FunFam" id="4.10.960.10:FF:000002">
    <property type="entry name" value="60S ribosomal protein L3"/>
    <property type="match status" value="1"/>
</dbReference>
<dbReference type="InterPro" id="IPR019926">
    <property type="entry name" value="Ribosomal_uL3_CS"/>
</dbReference>
<feature type="region of interest" description="Disordered" evidence="14">
    <location>
        <begin position="417"/>
        <end position="851"/>
    </location>
</feature>
<dbReference type="FunFam" id="1.25.40.10:FF:000163">
    <property type="entry name" value="Transcriptional corepressor Cyc8"/>
    <property type="match status" value="1"/>
</dbReference>
<feature type="compositionally biased region" description="Basic and acidic residues" evidence="14">
    <location>
        <begin position="792"/>
        <end position="812"/>
    </location>
</feature>
<dbReference type="InterPro" id="IPR045077">
    <property type="entry name" value="L3_arc_euk"/>
</dbReference>
<comment type="similarity">
    <text evidence="11">Belongs to the CYC8/SSN6 family.</text>
</comment>
<dbReference type="InParanoid" id="V5HXB8"/>
<feature type="repeat" description="TPR" evidence="12">
    <location>
        <begin position="230"/>
        <end position="263"/>
    </location>
</feature>
<dbReference type="GO" id="GO:0022625">
    <property type="term" value="C:cytosolic large ribosomal subunit"/>
    <property type="evidence" value="ECO:0007669"/>
    <property type="project" value="TreeGrafter"/>
</dbReference>
<dbReference type="GO" id="GO:0003723">
    <property type="term" value="F:RNA binding"/>
    <property type="evidence" value="ECO:0007669"/>
    <property type="project" value="TreeGrafter"/>
</dbReference>
<keyword evidence="7" id="KW-0805">Transcription regulation</keyword>
<dbReference type="eggNOG" id="KOG1124">
    <property type="taxonomic scope" value="Eukaryota"/>
</dbReference>
<dbReference type="PROSITE" id="PS50293">
    <property type="entry name" value="TPR_REGION"/>
    <property type="match status" value="1"/>
</dbReference>
<feature type="compositionally biased region" description="Low complexity" evidence="14">
    <location>
        <begin position="580"/>
        <end position="601"/>
    </location>
</feature>
<dbReference type="OrthoDB" id="418911at2759"/>
<keyword evidence="10 13" id="KW-0687">Ribonucleoprotein</keyword>
<dbReference type="InterPro" id="IPR044892">
    <property type="entry name" value="Ribosomal_L3_dom_3_arc_sf"/>
</dbReference>
<feature type="repeat" description="TPR" evidence="12">
    <location>
        <begin position="193"/>
        <end position="226"/>
    </location>
</feature>
<feature type="compositionally biased region" description="Low complexity" evidence="14">
    <location>
        <begin position="561"/>
        <end position="570"/>
    </location>
</feature>
<evidence type="ECO:0000256" key="12">
    <source>
        <dbReference type="PROSITE-ProRule" id="PRU00339"/>
    </source>
</evidence>
<feature type="compositionally biased region" description="Basic and acidic residues" evidence="14">
    <location>
        <begin position="719"/>
        <end position="738"/>
    </location>
</feature>
<dbReference type="FunFam" id="4.10.960.10:FF:000007">
    <property type="entry name" value="Peroxisome biogenesis protein 6"/>
    <property type="match status" value="1"/>
</dbReference>
<dbReference type="SUPFAM" id="SSF50447">
    <property type="entry name" value="Translation proteins"/>
    <property type="match status" value="1"/>
</dbReference>
<comment type="similarity">
    <text evidence="2 13">Belongs to the universal ribosomal protein uL3 family.</text>
</comment>
<dbReference type="SUPFAM" id="SSF48452">
    <property type="entry name" value="TPR-like"/>
    <property type="match status" value="2"/>
</dbReference>
<evidence type="ECO:0000256" key="3">
    <source>
        <dbReference type="ARBA" id="ARBA00022491"/>
    </source>
</evidence>
<proteinExistence type="inferred from homology"/>
<evidence type="ECO:0000256" key="11">
    <source>
        <dbReference type="ARBA" id="ARBA00061082"/>
    </source>
</evidence>
<dbReference type="InterPro" id="IPR000597">
    <property type="entry name" value="Ribosomal_uL3"/>
</dbReference>
<evidence type="ECO:0000256" key="14">
    <source>
        <dbReference type="SAM" id="MobiDB-lite"/>
    </source>
</evidence>
<evidence type="ECO:0000256" key="4">
    <source>
        <dbReference type="ARBA" id="ARBA00022737"/>
    </source>
</evidence>
<dbReference type="FunFam" id="2.40.30.10:FF:000079">
    <property type="entry name" value="60S ribosomal protein L3"/>
    <property type="match status" value="1"/>
</dbReference>
<feature type="repeat" description="TPR" evidence="12">
    <location>
        <begin position="156"/>
        <end position="189"/>
    </location>
</feature>
<dbReference type="HOGENOM" id="CLU_006762_0_0_1"/>
<evidence type="ECO:0000313" key="15">
    <source>
        <dbReference type="EMBL" id="GAD94525.1"/>
    </source>
</evidence>
<feature type="repeat" description="TPR" evidence="12">
    <location>
        <begin position="52"/>
        <end position="85"/>
    </location>
</feature>
<evidence type="ECO:0000313" key="16">
    <source>
        <dbReference type="Proteomes" id="UP000018001"/>
    </source>
</evidence>
<reference evidence="16" key="1">
    <citation type="journal article" date="2014" name="Genome Announc.">
        <title>Draft genome sequence of the formaldehyde-resistant fungus Byssochlamys spectabilis No. 5 (anamorph Paecilomyces variotii No. 5) (NBRC109023).</title>
        <authorList>
            <person name="Oka T."/>
            <person name="Ekino K."/>
            <person name="Fukuda K."/>
            <person name="Nomura Y."/>
        </authorList>
    </citation>
    <scope>NUCLEOTIDE SEQUENCE [LARGE SCALE GENOMIC DNA]</scope>
    <source>
        <strain evidence="16">No. 5 / NBRC 109023</strain>
    </source>
</reference>